<dbReference type="Pfam" id="PF04117">
    <property type="entry name" value="Mpv17_PMP22"/>
    <property type="match status" value="1"/>
</dbReference>
<evidence type="ECO:0000256" key="2">
    <source>
        <dbReference type="ARBA" id="ARBA00006824"/>
    </source>
</evidence>
<evidence type="ECO:0000256" key="4">
    <source>
        <dbReference type="ARBA" id="ARBA00022989"/>
    </source>
</evidence>
<sequence length="281" mass="30059">MLNRNSNVTRLIRGGIPRQPTTRRGRPFRAPLRRKATGAQPPWAPHGYVVSETPHEYRYALQLASAAAGASYMLGLRARSAVPSSVHRAADAYARANTERPLLTRAVTTAVLAAIGDLLAQSVASAPRAEASSAGPSSSSGGGGCDLRRTAVMAGWGGVCAGPFNHFWYNWLERAVVLRNPMHAVGLKIALDHVAYAPVLVGFFAWTDLFQGRAATPHDALRQAVCSEHLAPTLRANVVAWTAVHALTFTVVPPPYHVLWVSVNSVFWSAYCSSVSEGGSI</sequence>
<evidence type="ECO:0000313" key="7">
    <source>
        <dbReference type="EnsemblProtists" id="EOD26306"/>
    </source>
</evidence>
<dbReference type="GO" id="GO:0005737">
    <property type="term" value="C:cytoplasm"/>
    <property type="evidence" value="ECO:0007669"/>
    <property type="project" value="TreeGrafter"/>
</dbReference>
<evidence type="ECO:0000256" key="1">
    <source>
        <dbReference type="ARBA" id="ARBA00004141"/>
    </source>
</evidence>
<evidence type="ECO:0000256" key="3">
    <source>
        <dbReference type="ARBA" id="ARBA00022692"/>
    </source>
</evidence>
<dbReference type="PaxDb" id="2903-EOD26306"/>
<keyword evidence="5" id="KW-0472">Membrane</keyword>
<protein>
    <submittedName>
        <fullName evidence="7">Uncharacterized protein</fullName>
    </submittedName>
</protein>
<dbReference type="PANTHER" id="PTHR11266">
    <property type="entry name" value="PEROXISOMAL MEMBRANE PROTEIN 2, PXMP2 MPV17"/>
    <property type="match status" value="1"/>
</dbReference>
<dbReference type="AlphaFoldDB" id="A0A0D3JS21"/>
<reference evidence="8" key="1">
    <citation type="journal article" date="2013" name="Nature">
        <title>Pan genome of the phytoplankton Emiliania underpins its global distribution.</title>
        <authorList>
            <person name="Read B.A."/>
            <person name="Kegel J."/>
            <person name="Klute M.J."/>
            <person name="Kuo A."/>
            <person name="Lefebvre S.C."/>
            <person name="Maumus F."/>
            <person name="Mayer C."/>
            <person name="Miller J."/>
            <person name="Monier A."/>
            <person name="Salamov A."/>
            <person name="Young J."/>
            <person name="Aguilar M."/>
            <person name="Claverie J.M."/>
            <person name="Frickenhaus S."/>
            <person name="Gonzalez K."/>
            <person name="Herman E.K."/>
            <person name="Lin Y.C."/>
            <person name="Napier J."/>
            <person name="Ogata H."/>
            <person name="Sarno A.F."/>
            <person name="Shmutz J."/>
            <person name="Schroeder D."/>
            <person name="de Vargas C."/>
            <person name="Verret F."/>
            <person name="von Dassow P."/>
            <person name="Valentin K."/>
            <person name="Van de Peer Y."/>
            <person name="Wheeler G."/>
            <person name="Dacks J.B."/>
            <person name="Delwiche C.F."/>
            <person name="Dyhrman S.T."/>
            <person name="Glockner G."/>
            <person name="John U."/>
            <person name="Richards T."/>
            <person name="Worden A.Z."/>
            <person name="Zhang X."/>
            <person name="Grigoriev I.V."/>
            <person name="Allen A.E."/>
            <person name="Bidle K."/>
            <person name="Borodovsky M."/>
            <person name="Bowler C."/>
            <person name="Brownlee C."/>
            <person name="Cock J.M."/>
            <person name="Elias M."/>
            <person name="Gladyshev V.N."/>
            <person name="Groth M."/>
            <person name="Guda C."/>
            <person name="Hadaegh A."/>
            <person name="Iglesias-Rodriguez M.D."/>
            <person name="Jenkins J."/>
            <person name="Jones B.M."/>
            <person name="Lawson T."/>
            <person name="Leese F."/>
            <person name="Lindquist E."/>
            <person name="Lobanov A."/>
            <person name="Lomsadze A."/>
            <person name="Malik S.B."/>
            <person name="Marsh M.E."/>
            <person name="Mackinder L."/>
            <person name="Mock T."/>
            <person name="Mueller-Roeber B."/>
            <person name="Pagarete A."/>
            <person name="Parker M."/>
            <person name="Probert I."/>
            <person name="Quesneville H."/>
            <person name="Raines C."/>
            <person name="Rensing S.A."/>
            <person name="Riano-Pachon D.M."/>
            <person name="Richier S."/>
            <person name="Rokitta S."/>
            <person name="Shiraiwa Y."/>
            <person name="Soanes D.M."/>
            <person name="van der Giezen M."/>
            <person name="Wahlund T.M."/>
            <person name="Williams B."/>
            <person name="Wilson W."/>
            <person name="Wolfe G."/>
            <person name="Wurch L.L."/>
        </authorList>
    </citation>
    <scope>NUCLEOTIDE SEQUENCE</scope>
</reference>
<reference evidence="7" key="2">
    <citation type="submission" date="2024-10" db="UniProtKB">
        <authorList>
            <consortium name="EnsemblProtists"/>
        </authorList>
    </citation>
    <scope>IDENTIFICATION</scope>
</reference>
<dbReference type="EnsemblProtists" id="EOD26306">
    <property type="protein sequence ID" value="EOD26306"/>
    <property type="gene ID" value="EMIHUDRAFT_443435"/>
</dbReference>
<keyword evidence="8" id="KW-1185">Reference proteome</keyword>
<accession>A0A0D3JS21</accession>
<dbReference type="GeneID" id="17271852"/>
<dbReference type="STRING" id="2903.R1ETK6"/>
<proteinExistence type="inferred from homology"/>
<dbReference type="OMA" id="HEYRYAL"/>
<evidence type="ECO:0000256" key="5">
    <source>
        <dbReference type="ARBA" id="ARBA00023136"/>
    </source>
</evidence>
<dbReference type="eggNOG" id="KOG1944">
    <property type="taxonomic scope" value="Eukaryota"/>
</dbReference>
<dbReference type="KEGG" id="ehx:EMIHUDRAFT_443435"/>
<organism evidence="7 8">
    <name type="scientific">Emiliania huxleyi (strain CCMP1516)</name>
    <dbReference type="NCBI Taxonomy" id="280463"/>
    <lineage>
        <taxon>Eukaryota</taxon>
        <taxon>Haptista</taxon>
        <taxon>Haptophyta</taxon>
        <taxon>Prymnesiophyceae</taxon>
        <taxon>Isochrysidales</taxon>
        <taxon>Noelaerhabdaceae</taxon>
        <taxon>Emiliania</taxon>
    </lineage>
</organism>
<comment type="similarity">
    <text evidence="2 6">Belongs to the peroxisomal membrane protein PXMP2/4 family.</text>
</comment>
<evidence type="ECO:0000313" key="8">
    <source>
        <dbReference type="Proteomes" id="UP000013827"/>
    </source>
</evidence>
<keyword evidence="3" id="KW-0812">Transmembrane</keyword>
<dbReference type="PANTHER" id="PTHR11266:SF17">
    <property type="entry name" value="PROTEIN MPV17"/>
    <property type="match status" value="1"/>
</dbReference>
<dbReference type="Proteomes" id="UP000013827">
    <property type="component" value="Unassembled WGS sequence"/>
</dbReference>
<dbReference type="RefSeq" id="XP_005778735.1">
    <property type="nucleotide sequence ID" value="XM_005778678.1"/>
</dbReference>
<dbReference type="GO" id="GO:0016020">
    <property type="term" value="C:membrane"/>
    <property type="evidence" value="ECO:0007669"/>
    <property type="project" value="UniProtKB-SubCell"/>
</dbReference>
<comment type="subcellular location">
    <subcellularLocation>
        <location evidence="1">Membrane</location>
        <topology evidence="1">Multi-pass membrane protein</topology>
    </subcellularLocation>
</comment>
<dbReference type="HOGENOM" id="CLU_991868_0_0_1"/>
<name>A0A0D3JS21_EMIH1</name>
<keyword evidence="4" id="KW-1133">Transmembrane helix</keyword>
<evidence type="ECO:0000256" key="6">
    <source>
        <dbReference type="RuleBase" id="RU363053"/>
    </source>
</evidence>
<dbReference type="InterPro" id="IPR007248">
    <property type="entry name" value="Mpv17_PMP22"/>
</dbReference>